<dbReference type="GO" id="GO:0016020">
    <property type="term" value="C:membrane"/>
    <property type="evidence" value="ECO:0007669"/>
    <property type="project" value="UniProtKB-SubCell"/>
</dbReference>
<proteinExistence type="predicted"/>
<feature type="non-terminal residue" evidence="5">
    <location>
        <position position="1"/>
    </location>
</feature>
<evidence type="ECO:0000256" key="1">
    <source>
        <dbReference type="ARBA" id="ARBA00004141"/>
    </source>
</evidence>
<keyword evidence="3" id="KW-1133">Transmembrane helix</keyword>
<dbReference type="Proteomes" id="UP000685013">
    <property type="component" value="Chromosome 6"/>
</dbReference>
<comment type="caution">
    <text evidence="5">The sequence shown here is derived from an EMBL/GenBank/DDBJ whole genome shotgun (WGS) entry which is preliminary data.</text>
</comment>
<dbReference type="AlphaFoldDB" id="A0AAV6NDE9"/>
<protein>
    <submittedName>
        <fullName evidence="5">Protein NRT1/ PTR FAMILY 5.6</fullName>
    </submittedName>
</protein>
<keyword evidence="4" id="KW-0472">Membrane</keyword>
<gene>
    <name evidence="5" type="primary">NPF5.6</name>
    <name evidence="5" type="ORF">SDJN03_09562</name>
</gene>
<keyword evidence="6" id="KW-1185">Reference proteome</keyword>
<evidence type="ECO:0000256" key="4">
    <source>
        <dbReference type="ARBA" id="ARBA00023136"/>
    </source>
</evidence>
<dbReference type="EMBL" id="JAGKQH010000006">
    <property type="protein sequence ID" value="KAG6596382.1"/>
    <property type="molecule type" value="Genomic_DNA"/>
</dbReference>
<accession>A0AAV6NDE9</accession>
<comment type="subcellular location">
    <subcellularLocation>
        <location evidence="1">Membrane</location>
        <topology evidence="1">Multi-pass membrane protein</topology>
    </subcellularLocation>
</comment>
<dbReference type="Pfam" id="PF00854">
    <property type="entry name" value="PTR2"/>
    <property type="match status" value="1"/>
</dbReference>
<sequence>MKTEAENRGDDQILVHDSSVDHKRRLPLRASTGVWKLPSSSSPLSSGLSLLTLSTLVPSLKACGSEPCDEPRKLHEVLFFTAIYLISVWNWWAQPSLESFGADQFDDDHAEERKQKMSFFNWWNSGLFLCWCHIWSDVNCVCSRTMSVGAWLV</sequence>
<evidence type="ECO:0000313" key="6">
    <source>
        <dbReference type="Proteomes" id="UP000685013"/>
    </source>
</evidence>
<dbReference type="InterPro" id="IPR000109">
    <property type="entry name" value="POT_fam"/>
</dbReference>
<dbReference type="PANTHER" id="PTHR11654">
    <property type="entry name" value="OLIGOPEPTIDE TRANSPORTER-RELATED"/>
    <property type="match status" value="1"/>
</dbReference>
<evidence type="ECO:0000313" key="5">
    <source>
        <dbReference type="EMBL" id="KAG6596382.1"/>
    </source>
</evidence>
<dbReference type="GO" id="GO:0022857">
    <property type="term" value="F:transmembrane transporter activity"/>
    <property type="evidence" value="ECO:0007669"/>
    <property type="project" value="InterPro"/>
</dbReference>
<keyword evidence="2" id="KW-0812">Transmembrane</keyword>
<reference evidence="5 6" key="1">
    <citation type="journal article" date="2021" name="Hortic Res">
        <title>The domestication of Cucurbita argyrosperma as revealed by the genome of its wild relative.</title>
        <authorList>
            <person name="Barrera-Redondo J."/>
            <person name="Sanchez-de la Vega G."/>
            <person name="Aguirre-Liguori J.A."/>
            <person name="Castellanos-Morales G."/>
            <person name="Gutierrez-Guerrero Y.T."/>
            <person name="Aguirre-Dugua X."/>
            <person name="Aguirre-Planter E."/>
            <person name="Tenaillon M.I."/>
            <person name="Lira-Saade R."/>
            <person name="Eguiarte L.E."/>
        </authorList>
    </citation>
    <scope>NUCLEOTIDE SEQUENCE [LARGE SCALE GENOMIC DNA]</scope>
    <source>
        <strain evidence="5">JBR-2021</strain>
    </source>
</reference>
<evidence type="ECO:0000256" key="2">
    <source>
        <dbReference type="ARBA" id="ARBA00022692"/>
    </source>
</evidence>
<organism evidence="5 6">
    <name type="scientific">Cucurbita argyrosperma subsp. sororia</name>
    <dbReference type="NCBI Taxonomy" id="37648"/>
    <lineage>
        <taxon>Eukaryota</taxon>
        <taxon>Viridiplantae</taxon>
        <taxon>Streptophyta</taxon>
        <taxon>Embryophyta</taxon>
        <taxon>Tracheophyta</taxon>
        <taxon>Spermatophyta</taxon>
        <taxon>Magnoliopsida</taxon>
        <taxon>eudicotyledons</taxon>
        <taxon>Gunneridae</taxon>
        <taxon>Pentapetalae</taxon>
        <taxon>rosids</taxon>
        <taxon>fabids</taxon>
        <taxon>Cucurbitales</taxon>
        <taxon>Cucurbitaceae</taxon>
        <taxon>Cucurbiteae</taxon>
        <taxon>Cucurbita</taxon>
    </lineage>
</organism>
<evidence type="ECO:0000256" key="3">
    <source>
        <dbReference type="ARBA" id="ARBA00022989"/>
    </source>
</evidence>
<name>A0AAV6NDE9_9ROSI</name>